<dbReference type="EMBL" id="CZKB01000005">
    <property type="protein sequence ID" value="CUR57880.1"/>
    <property type="molecule type" value="Genomic_DNA"/>
</dbReference>
<evidence type="ECO:0000256" key="1">
    <source>
        <dbReference type="SAM" id="MobiDB-lite"/>
    </source>
</evidence>
<organism evidence="3">
    <name type="scientific">metagenome</name>
    <dbReference type="NCBI Taxonomy" id="256318"/>
    <lineage>
        <taxon>unclassified sequences</taxon>
        <taxon>metagenomes</taxon>
    </lineage>
</organism>
<dbReference type="AlphaFoldDB" id="A0A2P2C7A9"/>
<evidence type="ECO:0000256" key="2">
    <source>
        <dbReference type="SAM" id="Phobius"/>
    </source>
</evidence>
<evidence type="ECO:0000313" key="3">
    <source>
        <dbReference type="EMBL" id="CUR57880.1"/>
    </source>
</evidence>
<reference evidence="3" key="1">
    <citation type="submission" date="2015-08" db="EMBL/GenBank/DDBJ databases">
        <authorList>
            <person name="Babu N.S."/>
            <person name="Beckwith C.J."/>
            <person name="Beseler K.G."/>
            <person name="Brison A."/>
            <person name="Carone J.V."/>
            <person name="Caskin T.P."/>
            <person name="Diamond M."/>
            <person name="Durham M.E."/>
            <person name="Foxe J.M."/>
            <person name="Go M."/>
            <person name="Henderson B.A."/>
            <person name="Jones I.B."/>
            <person name="McGettigan J.A."/>
            <person name="Micheletti S.J."/>
            <person name="Nasrallah M.E."/>
            <person name="Ortiz D."/>
            <person name="Piller C.R."/>
            <person name="Privatt S.R."/>
            <person name="Schneider S.L."/>
            <person name="Sharp S."/>
            <person name="Smith T.C."/>
            <person name="Stanton J.D."/>
            <person name="Ullery H.E."/>
            <person name="Wilson R.J."/>
            <person name="Serrano M.G."/>
            <person name="Buck G."/>
            <person name="Lee V."/>
            <person name="Wang Y."/>
            <person name="Carvalho R."/>
            <person name="Voegtly L."/>
            <person name="Shi R."/>
            <person name="Duckworth R."/>
            <person name="Johnson A."/>
            <person name="Loviza R."/>
            <person name="Walstead R."/>
            <person name="Shah Z."/>
            <person name="Kiflezghi M."/>
            <person name="Wade K."/>
            <person name="Ball S.L."/>
            <person name="Bradley K.W."/>
            <person name="Asai D.J."/>
            <person name="Bowman C.A."/>
            <person name="Russell D.A."/>
            <person name="Pope W.H."/>
            <person name="Jacobs-Sera D."/>
            <person name="Hendrix R.W."/>
            <person name="Hatfull G.F."/>
        </authorList>
    </citation>
    <scope>NUCLEOTIDE SEQUENCE</scope>
</reference>
<gene>
    <name evidence="3" type="ORF">NOCA1130270</name>
</gene>
<protein>
    <submittedName>
        <fullName evidence="3">Uncharacterized protein</fullName>
    </submittedName>
</protein>
<feature type="transmembrane region" description="Helical" evidence="2">
    <location>
        <begin position="39"/>
        <end position="59"/>
    </location>
</feature>
<feature type="compositionally biased region" description="Low complexity" evidence="1">
    <location>
        <begin position="72"/>
        <end position="93"/>
    </location>
</feature>
<accession>A0A2P2C7A9</accession>
<feature type="region of interest" description="Disordered" evidence="1">
    <location>
        <begin position="59"/>
        <end position="109"/>
    </location>
</feature>
<name>A0A2P2C7A9_9ZZZZ</name>
<sequence length="377" mass="39343">MTTQIDWQRELDASFGSGDDVPVGHYVAAGHTAVRRRRAVVAAAGVAAAIVVGTTWALAPGDAPRSDRAPVATEPGATASPSSPTSDPEPATSLPWRKGEPPARALPGGLEIRPGAVVHERRDALYPGKDTESAALDISFQGERWWLVLEWKKGGSSMSSSRPEDGFADSFDAFVRAEVATGGMTSVPADDVPGMAGGLATWHGGDLEAAPGVSVVRQVEDPVPGDDSLGAVLRSEGRTTWTLFTQGGNASSWELEADSGWLTFDQWLADQVAMQTGSPGVRLVRLAADGTVTPTAPSVEVLAQQADPDLPAYGTDEAGASAVALLEWQGGRWFVLVVRFPREVAVTTVAASKAGGAETLEQFVAFVADQADEGGMR</sequence>
<keyword evidence="2" id="KW-0472">Membrane</keyword>
<keyword evidence="2" id="KW-0812">Transmembrane</keyword>
<keyword evidence="2" id="KW-1133">Transmembrane helix</keyword>
<proteinExistence type="predicted"/>